<evidence type="ECO:0000313" key="6">
    <source>
        <dbReference type="Proteomes" id="UP000094626"/>
    </source>
</evidence>
<reference evidence="4 5" key="1">
    <citation type="submission" date="2014-03" db="EMBL/GenBank/DDBJ databases">
        <title>Whole genome sequence of Novosphingobium resinovorum KF1.</title>
        <authorList>
            <person name="Gan H.M."/>
            <person name="Gan H.Y."/>
            <person name="Chew T.H."/>
            <person name="Savka M.A."/>
        </authorList>
    </citation>
    <scope>NUCLEOTIDE SEQUENCE [LARGE SCALE GENOMIC DNA]</scope>
    <source>
        <strain evidence="4 5">KF1</strain>
    </source>
</reference>
<organism evidence="4 5">
    <name type="scientific">Novosphingobium resinovorum</name>
    <dbReference type="NCBI Taxonomy" id="158500"/>
    <lineage>
        <taxon>Bacteria</taxon>
        <taxon>Pseudomonadati</taxon>
        <taxon>Pseudomonadota</taxon>
        <taxon>Alphaproteobacteria</taxon>
        <taxon>Sphingomonadales</taxon>
        <taxon>Sphingomonadaceae</taxon>
        <taxon>Novosphingobium</taxon>
    </lineage>
</organism>
<feature type="signal peptide" evidence="2">
    <location>
        <begin position="1"/>
        <end position="29"/>
    </location>
</feature>
<dbReference type="PROSITE" id="PS51257">
    <property type="entry name" value="PROKAR_LIPOPROTEIN"/>
    <property type="match status" value="1"/>
</dbReference>
<dbReference type="EMBL" id="JFYZ01000001">
    <property type="protein sequence ID" value="EZP85003.1"/>
    <property type="molecule type" value="Genomic_DNA"/>
</dbReference>
<keyword evidence="2" id="KW-0732">Signal</keyword>
<feature type="compositionally biased region" description="Polar residues" evidence="1">
    <location>
        <begin position="34"/>
        <end position="43"/>
    </location>
</feature>
<feature type="compositionally biased region" description="Basic and acidic residues" evidence="1">
    <location>
        <begin position="178"/>
        <end position="190"/>
    </location>
</feature>
<dbReference type="STRING" id="158500.BES08_03905"/>
<evidence type="ECO:0000256" key="2">
    <source>
        <dbReference type="SAM" id="SignalP"/>
    </source>
</evidence>
<dbReference type="KEGG" id="nre:BES08_03905"/>
<reference evidence="6" key="3">
    <citation type="journal article" date="2017" name="J. Biotechnol.">
        <title>Complete genome sequence of Novosphingobium resinovorum SA1, a versatile xenobiotic-degrading bacterium capable of utilizing sulfanilic acid.</title>
        <authorList>
            <person name="Hegedus B."/>
            <person name="Kos P.B."/>
            <person name="Balint B."/>
            <person name="Maroti G."/>
            <person name="Gan H.M."/>
            <person name="Perei K."/>
            <person name="Rakhely G."/>
        </authorList>
    </citation>
    <scope>NUCLEOTIDE SEQUENCE [LARGE SCALE GENOMIC DNA]</scope>
    <source>
        <strain evidence="6">SA1</strain>
    </source>
</reference>
<dbReference type="PANTHER" id="PTHR36302">
    <property type="entry name" value="BLR7088 PROTEIN"/>
    <property type="match status" value="1"/>
</dbReference>
<dbReference type="RefSeq" id="WP_036523145.1">
    <property type="nucleotide sequence ID" value="NZ_CP017075.1"/>
</dbReference>
<feature type="region of interest" description="Disordered" evidence="1">
    <location>
        <begin position="30"/>
        <end position="50"/>
    </location>
</feature>
<proteinExistence type="predicted"/>
<dbReference type="SUPFAM" id="SSF110087">
    <property type="entry name" value="DR1885-like metal-binding protein"/>
    <property type="match status" value="1"/>
</dbReference>
<dbReference type="InterPro" id="IPR007410">
    <property type="entry name" value="LpqE-like"/>
</dbReference>
<dbReference type="Proteomes" id="UP000094626">
    <property type="component" value="Chromosome"/>
</dbReference>
<evidence type="ECO:0000313" key="4">
    <source>
        <dbReference type="EMBL" id="EZP85003.1"/>
    </source>
</evidence>
<feature type="region of interest" description="Disordered" evidence="1">
    <location>
        <begin position="165"/>
        <end position="190"/>
    </location>
</feature>
<sequence>MPVTKRNLPPRASLALICSVALISMVAGCGKTPDSPTESNEATLSGPDAKPGMVASDGKLVLPIVAGRPGAVYFTVRNDGAEPVTLAGVHVSGAAKAEMHQSNGGSMAKVDSLPIDPGASMVFAPGGLHVMVFDVSPGLKPGGKAELTLTFSDGDKLSMPLQVEALGSDTGGGGMSHEGMDHGSMEGMQH</sequence>
<dbReference type="InterPro" id="IPR058248">
    <property type="entry name" value="Lxx211020-like"/>
</dbReference>
<dbReference type="Pfam" id="PF04314">
    <property type="entry name" value="PCuAC"/>
    <property type="match status" value="1"/>
</dbReference>
<accession>A0A031K7M8</accession>
<feature type="chain" id="PRO_5014496971" description="Copper chaperone PCu(A)C" evidence="2">
    <location>
        <begin position="30"/>
        <end position="190"/>
    </location>
</feature>
<dbReference type="EMBL" id="CP017075">
    <property type="protein sequence ID" value="AOR75990.1"/>
    <property type="molecule type" value="Genomic_DNA"/>
</dbReference>
<reference evidence="3" key="2">
    <citation type="submission" date="2016-08" db="EMBL/GenBank/DDBJ databases">
        <authorList>
            <person name="Seilhamer J.J."/>
        </authorList>
    </citation>
    <scope>NUCLEOTIDE SEQUENCE [LARGE SCALE GENOMIC DNA]</scope>
    <source>
        <strain evidence="3">SA1</strain>
    </source>
</reference>
<gene>
    <name evidence="3" type="ORF">BES08_03905</name>
    <name evidence="4" type="ORF">BV97_00768</name>
</gene>
<dbReference type="Gene3D" id="2.60.40.1890">
    <property type="entry name" value="PCu(A)C copper chaperone"/>
    <property type="match status" value="1"/>
</dbReference>
<evidence type="ECO:0000313" key="5">
    <source>
        <dbReference type="Proteomes" id="UP000024329"/>
    </source>
</evidence>
<keyword evidence="6" id="KW-1185">Reference proteome</keyword>
<dbReference type="PATRIC" id="fig|158500.4.peg.787"/>
<dbReference type="AlphaFoldDB" id="A0A031K7M8"/>
<dbReference type="PANTHER" id="PTHR36302:SF1">
    <property type="entry name" value="COPPER CHAPERONE PCU(A)C"/>
    <property type="match status" value="1"/>
</dbReference>
<dbReference type="eggNOG" id="COG2847">
    <property type="taxonomic scope" value="Bacteria"/>
</dbReference>
<name>A0A031K7M8_9SPHN</name>
<dbReference type="Proteomes" id="UP000024329">
    <property type="component" value="Unassembled WGS sequence"/>
</dbReference>
<evidence type="ECO:0008006" key="7">
    <source>
        <dbReference type="Google" id="ProtNLM"/>
    </source>
</evidence>
<evidence type="ECO:0000313" key="3">
    <source>
        <dbReference type="EMBL" id="AOR75990.1"/>
    </source>
</evidence>
<evidence type="ECO:0000256" key="1">
    <source>
        <dbReference type="SAM" id="MobiDB-lite"/>
    </source>
</evidence>
<dbReference type="InterPro" id="IPR036182">
    <property type="entry name" value="PCuAC_sf"/>
</dbReference>
<protein>
    <recommendedName>
        <fullName evidence="7">Copper chaperone PCu(A)C</fullName>
    </recommendedName>
</protein>